<feature type="transmembrane region" description="Helical" evidence="2">
    <location>
        <begin position="451"/>
        <end position="476"/>
    </location>
</feature>
<sequence length="585" mass="64001">MPIAPLIPPLPFLLLLLSLISLTSAFQKSECNAYVQTALTNGSLSSNSSIFHRSANNTPFSQPENIILTLPGCKSTCGAGTSFYDDVGPRLSTWLIPILLLIGNMHMARLGNEKYAALLHFLGDPIDTMWSLLTTAEVWSRAHSLAERTIPKAPGEQEAHYKARLIDVATLFAAIEELEGGSTDRAPDHFHTTFSAILASRKPSMSSDAFYHLVKETANELSDSRSAGLRRAGIAVFAYFYHVIAGFVDVIGGESSSPPGGRIGTSMFISWLIPAVLVSNALGGYASRRTALRIMERFVKVVSGEGVEDHQMFSAEKRSTMLSLFGRGMGRASGLGTAASSRTTDFYASQQWSGSIYCYRPRKILFRGGPRDTNPATLFVLSLLPLLISTITSVTLIWVTPTVGFDCRSLMMVAISCLWLLSCGITFVTYTTRLADGVYHYRLTLIKDALIGIPVLGVIVLSSCGIFNSCMCWSALFSRRAGAYVVLDDRDERGFNARTWYPALVAACLGLQMIVFFVMTWMMRHGEVIFGRDEEKKQEDWLETHVRRGHMGSLAGQGGLGMGKRGVQMHERRASEGRGLLGGNV</sequence>
<feature type="chain" id="PRO_5045399142" description="Integral membrane protein" evidence="3">
    <location>
        <begin position="26"/>
        <end position="585"/>
    </location>
</feature>
<comment type="caution">
    <text evidence="4">The sequence shown here is derived from an EMBL/GenBank/DDBJ whole genome shotgun (WGS) entry which is preliminary data.</text>
</comment>
<keyword evidence="2" id="KW-0812">Transmembrane</keyword>
<dbReference type="EMBL" id="JBFTWV010000097">
    <property type="protein sequence ID" value="KAL2787396.1"/>
    <property type="molecule type" value="Genomic_DNA"/>
</dbReference>
<evidence type="ECO:0008006" key="6">
    <source>
        <dbReference type="Google" id="ProtNLM"/>
    </source>
</evidence>
<keyword evidence="2" id="KW-1133">Transmembrane helix</keyword>
<name>A0ABR4FVW5_9EURO</name>
<feature type="transmembrane region" description="Helical" evidence="2">
    <location>
        <begin position="376"/>
        <end position="398"/>
    </location>
</feature>
<protein>
    <recommendedName>
        <fullName evidence="6">Integral membrane protein</fullName>
    </recommendedName>
</protein>
<feature type="transmembrane region" description="Helical" evidence="2">
    <location>
        <begin position="500"/>
        <end position="522"/>
    </location>
</feature>
<gene>
    <name evidence="4" type="ORF">BJX66DRAFT_341217</name>
</gene>
<proteinExistence type="predicted"/>
<evidence type="ECO:0000313" key="5">
    <source>
        <dbReference type="Proteomes" id="UP001610563"/>
    </source>
</evidence>
<keyword evidence="2" id="KW-0472">Membrane</keyword>
<feature type="region of interest" description="Disordered" evidence="1">
    <location>
        <begin position="558"/>
        <end position="585"/>
    </location>
</feature>
<keyword evidence="5" id="KW-1185">Reference proteome</keyword>
<accession>A0ABR4FVW5</accession>
<evidence type="ECO:0000313" key="4">
    <source>
        <dbReference type="EMBL" id="KAL2787396.1"/>
    </source>
</evidence>
<feature type="transmembrane region" description="Helical" evidence="2">
    <location>
        <begin position="410"/>
        <end position="430"/>
    </location>
</feature>
<evidence type="ECO:0000256" key="1">
    <source>
        <dbReference type="SAM" id="MobiDB-lite"/>
    </source>
</evidence>
<keyword evidence="3" id="KW-0732">Signal</keyword>
<feature type="transmembrane region" description="Helical" evidence="2">
    <location>
        <begin position="268"/>
        <end position="287"/>
    </location>
</feature>
<evidence type="ECO:0000256" key="2">
    <source>
        <dbReference type="SAM" id="Phobius"/>
    </source>
</evidence>
<dbReference type="Proteomes" id="UP001610563">
    <property type="component" value="Unassembled WGS sequence"/>
</dbReference>
<evidence type="ECO:0000256" key="3">
    <source>
        <dbReference type="SAM" id="SignalP"/>
    </source>
</evidence>
<reference evidence="4 5" key="1">
    <citation type="submission" date="2024-07" db="EMBL/GenBank/DDBJ databases">
        <title>Section-level genome sequencing and comparative genomics of Aspergillus sections Usti and Cavernicolus.</title>
        <authorList>
            <consortium name="Lawrence Berkeley National Laboratory"/>
            <person name="Nybo J.L."/>
            <person name="Vesth T.C."/>
            <person name="Theobald S."/>
            <person name="Frisvad J.C."/>
            <person name="Larsen T.O."/>
            <person name="Kjaerboelling I."/>
            <person name="Rothschild-Mancinelli K."/>
            <person name="Lyhne E.K."/>
            <person name="Kogle M.E."/>
            <person name="Barry K."/>
            <person name="Clum A."/>
            <person name="Na H."/>
            <person name="Ledsgaard L."/>
            <person name="Lin J."/>
            <person name="Lipzen A."/>
            <person name="Kuo A."/>
            <person name="Riley R."/>
            <person name="Mondo S."/>
            <person name="Labutti K."/>
            <person name="Haridas S."/>
            <person name="Pangalinan J."/>
            <person name="Salamov A.A."/>
            <person name="Simmons B.A."/>
            <person name="Magnuson J.K."/>
            <person name="Chen J."/>
            <person name="Drula E."/>
            <person name="Henrissat B."/>
            <person name="Wiebenga A."/>
            <person name="Lubbers R.J."/>
            <person name="Gomes A.C."/>
            <person name="Makela M.R."/>
            <person name="Stajich J."/>
            <person name="Grigoriev I.V."/>
            <person name="Mortensen U.H."/>
            <person name="De Vries R.P."/>
            <person name="Baker S.E."/>
            <person name="Andersen M.R."/>
        </authorList>
    </citation>
    <scope>NUCLEOTIDE SEQUENCE [LARGE SCALE GENOMIC DNA]</scope>
    <source>
        <strain evidence="4 5">CBS 209.92</strain>
    </source>
</reference>
<feature type="transmembrane region" description="Helical" evidence="2">
    <location>
        <begin position="232"/>
        <end position="248"/>
    </location>
</feature>
<organism evidence="4 5">
    <name type="scientific">Aspergillus keveii</name>
    <dbReference type="NCBI Taxonomy" id="714993"/>
    <lineage>
        <taxon>Eukaryota</taxon>
        <taxon>Fungi</taxon>
        <taxon>Dikarya</taxon>
        <taxon>Ascomycota</taxon>
        <taxon>Pezizomycotina</taxon>
        <taxon>Eurotiomycetes</taxon>
        <taxon>Eurotiomycetidae</taxon>
        <taxon>Eurotiales</taxon>
        <taxon>Aspergillaceae</taxon>
        <taxon>Aspergillus</taxon>
        <taxon>Aspergillus subgen. Nidulantes</taxon>
    </lineage>
</organism>
<feature type="signal peptide" evidence="3">
    <location>
        <begin position="1"/>
        <end position="25"/>
    </location>
</feature>